<dbReference type="Proteomes" id="UP000326452">
    <property type="component" value="Unassembled WGS sequence"/>
</dbReference>
<protein>
    <submittedName>
        <fullName evidence="2">Uncharacterized protein</fullName>
    </submittedName>
</protein>
<organism evidence="2 3">
    <name type="scientific">Pseudomonas fluorescens</name>
    <dbReference type="NCBI Taxonomy" id="294"/>
    <lineage>
        <taxon>Bacteria</taxon>
        <taxon>Pseudomonadati</taxon>
        <taxon>Pseudomonadota</taxon>
        <taxon>Gammaproteobacteria</taxon>
        <taxon>Pseudomonadales</taxon>
        <taxon>Pseudomonadaceae</taxon>
        <taxon>Pseudomonas</taxon>
    </lineage>
</organism>
<reference evidence="2 3" key="1">
    <citation type="submission" date="2019-09" db="EMBL/GenBank/DDBJ databases">
        <authorList>
            <person name="Chandra G."/>
            <person name="Truman W A."/>
        </authorList>
    </citation>
    <scope>NUCLEOTIDE SEQUENCE [LARGE SCALE GENOMIC DNA]</scope>
    <source>
        <strain evidence="2">PS941</strain>
    </source>
</reference>
<proteinExistence type="predicted"/>
<dbReference type="AlphaFoldDB" id="A0A5E7UGD0"/>
<evidence type="ECO:0000256" key="1">
    <source>
        <dbReference type="SAM" id="MobiDB-lite"/>
    </source>
</evidence>
<evidence type="ECO:0000313" key="2">
    <source>
        <dbReference type="EMBL" id="VVQ09740.1"/>
    </source>
</evidence>
<dbReference type="EMBL" id="CABVJC010000006">
    <property type="protein sequence ID" value="VVQ09740.1"/>
    <property type="molecule type" value="Genomic_DNA"/>
</dbReference>
<feature type="region of interest" description="Disordered" evidence="1">
    <location>
        <begin position="1"/>
        <end position="44"/>
    </location>
</feature>
<sequence>MCGAASSTNATGSSATGKVSHGSAAGVSGNSAATGASGSGSGSTGCNTGSAIGRTIGAGSSSITGAGSGIAGGCSTTGSCGFLRSHPNRLFFSPAAAGVFLSSLEPNMEDGYLTVATRHKGAPANKYSMQNRLCFIQLVHAQHFVEAPQAPQRSINTKDWNGIVGENAEFS</sequence>
<evidence type="ECO:0000313" key="3">
    <source>
        <dbReference type="Proteomes" id="UP000326452"/>
    </source>
</evidence>
<feature type="compositionally biased region" description="Low complexity" evidence="1">
    <location>
        <begin position="1"/>
        <end position="36"/>
    </location>
</feature>
<gene>
    <name evidence="2" type="ORF">PS941_03528</name>
</gene>
<accession>A0A5E7UGD0</accession>
<name>A0A5E7UGD0_PSEFL</name>